<dbReference type="AlphaFoldDB" id="A0A061RPG4"/>
<dbReference type="InterPro" id="IPR051568">
    <property type="entry name" value="LZTR1/Attractin"/>
</dbReference>
<dbReference type="PANTHER" id="PTHR46376">
    <property type="entry name" value="LEUCINE-ZIPPER-LIKE TRANSCRIPTIONAL REGULATOR 1"/>
    <property type="match status" value="1"/>
</dbReference>
<dbReference type="GO" id="GO:0005794">
    <property type="term" value="C:Golgi apparatus"/>
    <property type="evidence" value="ECO:0007669"/>
    <property type="project" value="TreeGrafter"/>
</dbReference>
<sequence length="273" mass="30605">MRLKLRQQSPRASRVSMFIAGGTFVGEDVHGAKAYWDSLLVTPRVPGTYTDVDEEEEPVLFDEAHQWELVDSTIQPPARHGHTAVIFADGMYVFGGERAAYEYSDLWKFVIPKNSWQFIAPRNSSSDLGRHDHSAVVYNRTMYVYGGRSPRARSDFWAYDFDEGTWSPLPTCDAMDARFGHSAAVVDGRMYVFGGFKVGAVRCSREPSQTRFGRLISRTRTGQRLGPALTTSGRGVIRLTLSALMMLSCSPKRFRWRGSRLLLFGTSTAIPST</sequence>
<dbReference type="SMART" id="SM00612">
    <property type="entry name" value="Kelch"/>
    <property type="match status" value="1"/>
</dbReference>
<keyword evidence="1" id="KW-0880">Kelch repeat</keyword>
<reference evidence="3" key="1">
    <citation type="submission" date="2014-05" db="EMBL/GenBank/DDBJ databases">
        <title>The transcriptome of the halophilic microalga Tetraselmis sp. GSL018 isolated from the Great Salt Lake, Utah.</title>
        <authorList>
            <person name="Jinkerson R.E."/>
            <person name="D'Adamo S."/>
            <person name="Posewitz M.C."/>
        </authorList>
    </citation>
    <scope>NUCLEOTIDE SEQUENCE</scope>
    <source>
        <strain evidence="3">GSL018</strain>
    </source>
</reference>
<dbReference type="InterPro" id="IPR006652">
    <property type="entry name" value="Kelch_1"/>
</dbReference>
<evidence type="ECO:0000256" key="1">
    <source>
        <dbReference type="ARBA" id="ARBA00022441"/>
    </source>
</evidence>
<proteinExistence type="predicted"/>
<dbReference type="Pfam" id="PF24681">
    <property type="entry name" value="Kelch_KLHDC2_KLHL20_DRC7"/>
    <property type="match status" value="1"/>
</dbReference>
<evidence type="ECO:0000256" key="2">
    <source>
        <dbReference type="ARBA" id="ARBA00022737"/>
    </source>
</evidence>
<organism evidence="3">
    <name type="scientific">Tetraselmis sp. GSL018</name>
    <dbReference type="NCBI Taxonomy" id="582737"/>
    <lineage>
        <taxon>Eukaryota</taxon>
        <taxon>Viridiplantae</taxon>
        <taxon>Chlorophyta</taxon>
        <taxon>core chlorophytes</taxon>
        <taxon>Chlorodendrophyceae</taxon>
        <taxon>Chlorodendrales</taxon>
        <taxon>Chlorodendraceae</taxon>
        <taxon>Tetraselmis</taxon>
    </lineage>
</organism>
<accession>A0A061RPG4</accession>
<protein>
    <submittedName>
        <fullName evidence="3">Btb poz domain containing protein</fullName>
    </submittedName>
</protein>
<evidence type="ECO:0000313" key="3">
    <source>
        <dbReference type="EMBL" id="JAC72565.1"/>
    </source>
</evidence>
<dbReference type="PANTHER" id="PTHR46376:SF1">
    <property type="entry name" value="LEUCINE-ZIPPER-LIKE TRANSCRIPTIONAL REGULATOR 1"/>
    <property type="match status" value="1"/>
</dbReference>
<name>A0A061RPG4_9CHLO</name>
<dbReference type="Gene3D" id="2.120.10.80">
    <property type="entry name" value="Kelch-type beta propeller"/>
    <property type="match status" value="1"/>
</dbReference>
<dbReference type="InterPro" id="IPR015915">
    <property type="entry name" value="Kelch-typ_b-propeller"/>
</dbReference>
<dbReference type="SUPFAM" id="SSF117281">
    <property type="entry name" value="Kelch motif"/>
    <property type="match status" value="1"/>
</dbReference>
<keyword evidence="2" id="KW-0677">Repeat</keyword>
<dbReference type="EMBL" id="GBEZ01013420">
    <property type="protein sequence ID" value="JAC72565.1"/>
    <property type="molecule type" value="Transcribed_RNA"/>
</dbReference>
<gene>
    <name evidence="3" type="ORF">TSPGSL018_31023</name>
</gene>